<sequence length="972" mass="107436">MATSRQWGLAGYLWFKPRRTHSKGADSCFYGPAIIQRPVLDEADVHIVERLEGKSLCVSTKDEQSLDAMHIWKRLFRASTHLCKGLVELTMGRITLHEHTLGLSAFSAEGLNAMSITETYRNTSSMCQLNLQQGMIALSRRKIVGDWAKMELRIQQNMARAPTIVTLDVGGTIFKTSKDTLVRVKGSYFHVLLGSGLWTPDSGGDAYFLDLDPTLFRCALMFMRTGTTMSTDGLTTIERHEFHAMMEYLNLTEAPTQLFEWNPNTHAKEMALSNANRTVERMSLNNGYFKAAVANAALVDRIRVRVDVCSGSFGVGVGPAAGFDVSTSKSTTQCYRYWSHGEVFKKGPEAIVTLAKIQAGDVVTIRLAPSHVEFALNDGPPVNLALEDPTEESLLLSYTLKQSHSRLTALLHAVDRPADDSLGADQEEFIRLLSDEASPTSSLHHEVLQCISALFTRAKRDFSRDMFHLPPGHFTFQSFSTGCSYLYTHAASVNAAPLTSPMVMEVRRIVHTLLGFQPCFRTTDGTMNLHVLVTAWKGARVLFKALQGLVHTFANVMSSSEVRFFTQVPSVLLPPQPAQPLDPACRQHWTSLVDDVSNCIQASLSLGDPKTERGLKTFETGLLGSIQSTDPSDQVLHLLAAYARNQFDDGGGGGYSDDIVRLLLDLMMCDDDNLDMAHRITIGDLIVDLSVAMHASQKVAISTVVERICADGPSHAFGRVDQAKLCLLERFSRSLLDGVDDAYRVVYTEKYMRMCYECCGTAVQIIEQASDDGLWRIVDATLLVLGGIFSSHAVDDSTDDDDVQACIAETMPMLLQVLDQLATLTCPPGYECDDMRINAMLWKHYCKVFFALLGSSDWPVVCTTLEAISVVLSDSSLPLQANGICQDLHEAASVLSEYIDIKYNKETTTADPAKLRKRTQSQLDRLGDACARVKRACSMHPRLLDDHKIHVALDNVTGLLDNLVQTLEMSDR</sequence>
<dbReference type="PANTHER" id="PTHR14499">
    <property type="entry name" value="POTASSIUM CHANNEL TETRAMERIZATION DOMAIN-CONTAINING"/>
    <property type="match status" value="1"/>
</dbReference>
<name>A0A3R7X6I4_APHAT</name>
<dbReference type="Proteomes" id="UP000284702">
    <property type="component" value="Unassembled WGS sequence"/>
</dbReference>
<gene>
    <name evidence="2" type="ORF">B5M09_002317</name>
</gene>
<dbReference type="GO" id="GO:0051260">
    <property type="term" value="P:protein homooligomerization"/>
    <property type="evidence" value="ECO:0007669"/>
    <property type="project" value="InterPro"/>
</dbReference>
<dbReference type="SUPFAM" id="SSF48371">
    <property type="entry name" value="ARM repeat"/>
    <property type="match status" value="1"/>
</dbReference>
<dbReference type="PROSITE" id="PS50097">
    <property type="entry name" value="BTB"/>
    <property type="match status" value="1"/>
</dbReference>
<organism evidence="2 3">
    <name type="scientific">Aphanomyces astaci</name>
    <name type="common">Crayfish plague agent</name>
    <dbReference type="NCBI Taxonomy" id="112090"/>
    <lineage>
        <taxon>Eukaryota</taxon>
        <taxon>Sar</taxon>
        <taxon>Stramenopiles</taxon>
        <taxon>Oomycota</taxon>
        <taxon>Saprolegniomycetes</taxon>
        <taxon>Saprolegniales</taxon>
        <taxon>Verrucalvaceae</taxon>
        <taxon>Aphanomyces</taxon>
    </lineage>
</organism>
<dbReference type="AlphaFoldDB" id="A0A3R7X6I4"/>
<proteinExistence type="predicted"/>
<dbReference type="SMART" id="SM00225">
    <property type="entry name" value="BTB"/>
    <property type="match status" value="1"/>
</dbReference>
<dbReference type="Pfam" id="PF02214">
    <property type="entry name" value="BTB_2"/>
    <property type="match status" value="1"/>
</dbReference>
<dbReference type="VEuPathDB" id="FungiDB:H257_17615"/>
<dbReference type="CDD" id="cd18316">
    <property type="entry name" value="BTB_POZ_KCTD-like"/>
    <property type="match status" value="1"/>
</dbReference>
<keyword evidence="3" id="KW-1185">Reference proteome</keyword>
<evidence type="ECO:0000313" key="3">
    <source>
        <dbReference type="Proteomes" id="UP000284702"/>
    </source>
</evidence>
<evidence type="ECO:0000259" key="1">
    <source>
        <dbReference type="PROSITE" id="PS50097"/>
    </source>
</evidence>
<dbReference type="InterPro" id="IPR003131">
    <property type="entry name" value="T1-type_BTB"/>
</dbReference>
<dbReference type="InterPro" id="IPR000210">
    <property type="entry name" value="BTB/POZ_dom"/>
</dbReference>
<comment type="caution">
    <text evidence="2">The sequence shown here is derived from an EMBL/GenBank/DDBJ whole genome shotgun (WGS) entry which is preliminary data.</text>
</comment>
<dbReference type="InterPro" id="IPR016024">
    <property type="entry name" value="ARM-type_fold"/>
</dbReference>
<dbReference type="VEuPathDB" id="FungiDB:H257_17614"/>
<dbReference type="InterPro" id="IPR011333">
    <property type="entry name" value="SKP1/BTB/POZ_sf"/>
</dbReference>
<reference evidence="2" key="1">
    <citation type="submission" date="2018-07" db="EMBL/GenBank/DDBJ databases">
        <title>Annotation of Aphanomyces astaci genome assembly.</title>
        <authorList>
            <person name="Studholme D.J."/>
        </authorList>
    </citation>
    <scope>NUCLEOTIDE SEQUENCE [LARGE SCALE GENOMIC DNA]</scope>
    <source>
        <strain evidence="2">Pc</strain>
    </source>
</reference>
<evidence type="ECO:0000313" key="2">
    <source>
        <dbReference type="EMBL" id="RQM28956.1"/>
    </source>
</evidence>
<dbReference type="PANTHER" id="PTHR14499:SF136">
    <property type="entry name" value="GH08630P"/>
    <property type="match status" value="1"/>
</dbReference>
<accession>A0A3R7X6I4</accession>
<dbReference type="EMBL" id="MZMZ02001580">
    <property type="protein sequence ID" value="RQM28956.1"/>
    <property type="molecule type" value="Genomic_DNA"/>
</dbReference>
<protein>
    <recommendedName>
        <fullName evidence="1">BTB domain-containing protein</fullName>
    </recommendedName>
</protein>
<dbReference type="SUPFAM" id="SSF54695">
    <property type="entry name" value="POZ domain"/>
    <property type="match status" value="1"/>
</dbReference>
<feature type="domain" description="BTB" evidence="1">
    <location>
        <begin position="163"/>
        <end position="232"/>
    </location>
</feature>
<dbReference type="Gene3D" id="3.30.710.10">
    <property type="entry name" value="Potassium Channel Kv1.1, Chain A"/>
    <property type="match status" value="1"/>
</dbReference>